<dbReference type="KEGG" id="pmet:G4Y79_19815"/>
<protein>
    <submittedName>
        <fullName evidence="3">Zinc ribbon domain-containing protein</fullName>
    </submittedName>
</protein>
<evidence type="ECO:0000259" key="2">
    <source>
        <dbReference type="Pfam" id="PF13240"/>
    </source>
</evidence>
<reference evidence="3 4" key="1">
    <citation type="submission" date="2020-02" db="EMBL/GenBank/DDBJ databases">
        <authorList>
            <person name="Zheng R.K."/>
            <person name="Sun C.M."/>
        </authorList>
    </citation>
    <scope>NUCLEOTIDE SEQUENCE [LARGE SCALE GENOMIC DNA]</scope>
    <source>
        <strain evidence="4">rifampicinis</strain>
    </source>
</reference>
<evidence type="ECO:0000313" key="3">
    <source>
        <dbReference type="EMBL" id="QPC81912.1"/>
    </source>
</evidence>
<dbReference type="InterPro" id="IPR026870">
    <property type="entry name" value="Zinc_ribbon_dom"/>
</dbReference>
<evidence type="ECO:0000313" key="4">
    <source>
        <dbReference type="Proteomes" id="UP000594468"/>
    </source>
</evidence>
<dbReference type="EMBL" id="CP062983">
    <property type="protein sequence ID" value="QPC81912.1"/>
    <property type="molecule type" value="Genomic_DNA"/>
</dbReference>
<dbReference type="AlphaFoldDB" id="A0A7S8IDV2"/>
<feature type="domain" description="Zinc-ribbon" evidence="2">
    <location>
        <begin position="64"/>
        <end position="85"/>
    </location>
</feature>
<name>A0A7S8IDV2_9CHLR</name>
<proteinExistence type="predicted"/>
<dbReference type="RefSeq" id="WP_195169983.1">
    <property type="nucleotide sequence ID" value="NZ_CP062983.1"/>
</dbReference>
<organism evidence="3 4">
    <name type="scientific">Phototrophicus methaneseepsis</name>
    <dbReference type="NCBI Taxonomy" id="2710758"/>
    <lineage>
        <taxon>Bacteria</taxon>
        <taxon>Bacillati</taxon>
        <taxon>Chloroflexota</taxon>
        <taxon>Candidatus Thermofontia</taxon>
        <taxon>Phototrophicales</taxon>
        <taxon>Phototrophicaceae</taxon>
        <taxon>Phototrophicus</taxon>
    </lineage>
</organism>
<keyword evidence="1" id="KW-0472">Membrane</keyword>
<keyword evidence="1" id="KW-0812">Transmembrane</keyword>
<keyword evidence="4" id="KW-1185">Reference proteome</keyword>
<feature type="transmembrane region" description="Helical" evidence="1">
    <location>
        <begin position="143"/>
        <end position="162"/>
    </location>
</feature>
<evidence type="ECO:0000256" key="1">
    <source>
        <dbReference type="SAM" id="Phobius"/>
    </source>
</evidence>
<sequence length="358" mass="39920">MSNEKTYEMLWDCQYCGTKKLLGKTHRFCPNCGAAQDPKSRYYPSDEDKVAVEDHHFVGVDVTCSVCGTLNGADSKFCQNCGASLEEGVKAQTLAEQTRGLYESFESSGSRDVVKESFDAEMVRAGVKPKNAGAAASGLNMRVIAFVVVAIVLLGAAALFFLRTEERTVVVTGHGWEHTITVEEYVNFSESSWRDSRPSGYNVSMVPGTCVERQRGTRQVPDGQTCNVVRSDNGDGTFSEREVCHTNYRSEPVYDDWCQWSGERYTLDDTYTTSGLDLNTFWPQVSLNCANQQRIGCQREDRKSTYWITFKLDDGDQTYRCDFGINDWQAAEEGDRFTVQVRAMDESAADCGSLKPAS</sequence>
<dbReference type="Pfam" id="PF13240">
    <property type="entry name" value="Zn_Ribbon_1"/>
    <property type="match status" value="1"/>
</dbReference>
<dbReference type="Proteomes" id="UP000594468">
    <property type="component" value="Chromosome"/>
</dbReference>
<keyword evidence="1" id="KW-1133">Transmembrane helix</keyword>
<gene>
    <name evidence="3" type="ORF">G4Y79_19815</name>
</gene>
<accession>A0A7S8IDV2</accession>